<comment type="caution">
    <text evidence="2">The sequence shown here is derived from an EMBL/GenBank/DDBJ whole genome shotgun (WGS) entry which is preliminary data.</text>
</comment>
<reference evidence="2 3" key="1">
    <citation type="submission" date="2022-10" db="EMBL/GenBank/DDBJ databases">
        <authorList>
            <person name="Xie J."/>
            <person name="Shen N."/>
        </authorList>
    </citation>
    <scope>NUCLEOTIDE SEQUENCE [LARGE SCALE GENOMIC DNA]</scope>
    <source>
        <strain evidence="2 3">DSM 41681</strain>
    </source>
</reference>
<evidence type="ECO:0000313" key="3">
    <source>
        <dbReference type="Proteomes" id="UP001352223"/>
    </source>
</evidence>
<dbReference type="Proteomes" id="UP001352223">
    <property type="component" value="Unassembled WGS sequence"/>
</dbReference>
<dbReference type="NCBIfam" id="NF041121">
    <property type="entry name" value="SAV_2336_NTERM"/>
    <property type="match status" value="1"/>
</dbReference>
<proteinExistence type="predicted"/>
<keyword evidence="3" id="KW-1185">Reference proteome</keyword>
<dbReference type="InterPro" id="IPR047738">
    <property type="entry name" value="SAV_2336-like_N"/>
</dbReference>
<name>A0ABU6CKH2_9ACTN</name>
<gene>
    <name evidence="2" type="ORF">OKJ48_33975</name>
</gene>
<dbReference type="RefSeq" id="WP_324773243.1">
    <property type="nucleotide sequence ID" value="NZ_BAAATS010000028.1"/>
</dbReference>
<feature type="region of interest" description="Disordered" evidence="1">
    <location>
        <begin position="1"/>
        <end position="25"/>
    </location>
</feature>
<dbReference type="EMBL" id="JAOZYB010000325">
    <property type="protein sequence ID" value="MEB3965197.1"/>
    <property type="molecule type" value="Genomic_DNA"/>
</dbReference>
<protein>
    <submittedName>
        <fullName evidence="2">SAV_2336 family protein</fullName>
    </submittedName>
</protein>
<evidence type="ECO:0000313" key="2">
    <source>
        <dbReference type="EMBL" id="MEB3965197.1"/>
    </source>
</evidence>
<organism evidence="2 3">
    <name type="scientific">Streptomyces kunmingensis</name>
    <dbReference type="NCBI Taxonomy" id="68225"/>
    <lineage>
        <taxon>Bacteria</taxon>
        <taxon>Bacillati</taxon>
        <taxon>Actinomycetota</taxon>
        <taxon>Actinomycetes</taxon>
        <taxon>Kitasatosporales</taxon>
        <taxon>Streptomycetaceae</taxon>
        <taxon>Streptomyces</taxon>
    </lineage>
</organism>
<accession>A0ABU6CKH2</accession>
<feature type="compositionally biased region" description="Polar residues" evidence="1">
    <location>
        <begin position="10"/>
        <end position="24"/>
    </location>
</feature>
<evidence type="ECO:0000256" key="1">
    <source>
        <dbReference type="SAM" id="MobiDB-lite"/>
    </source>
</evidence>
<sequence>MSGIADTDWLITTTPQDNPHTSSDFPLRALPPQSIFTMPPKEWPKPQVEHASLAARALHTLDILDEDQHSARPPAPVPNAPGAMPRAHHRRSHWDLVLIIDTGASMAAWYPTVNAFVTSTHRIPLFADIHVVKLHSQGYDPQRSLFDQGALAKAGLGNAERQKIVLLISDTVGPAWNAEPLHRHLRDWALHHPVAILHVQPHDDWKRSALRTTTPVVLRSSILGGHNRTFEVKPTEAAPLDALDSTPEPADDDVIIPVMELNKRWIEPWCRLLYSSEWIHQQALLIPATHRARRDTTPPQDIPQRLVEFLGTTLPETARLTTLLAAAPLNRHIMQLIAGLLAPGTGPRHLADILNSGLIQVINTHDPGNAPYDQVVFDFRPDVRAELFSRQGKGHSDCVNVARIVEDHLSRTISAVQGLTQRIEDLSPPDRTQVTIENLAYLEVERAIFEAQPPGDHNPALKRMSVNIDTFKSRLGTKPFHE</sequence>